<name>A0A6H1TTZ2_9CYAN</name>
<evidence type="ECO:0000256" key="2">
    <source>
        <dbReference type="ARBA" id="ARBA00005879"/>
    </source>
</evidence>
<evidence type="ECO:0000259" key="9">
    <source>
        <dbReference type="Pfam" id="PF00590"/>
    </source>
</evidence>
<dbReference type="PANTHER" id="PTHR45790:SF4">
    <property type="entry name" value="COBALT-PRECORRIN-4 C(11)-METHYLTRANSFERASE"/>
    <property type="match status" value="1"/>
</dbReference>
<evidence type="ECO:0000256" key="6">
    <source>
        <dbReference type="ARBA" id="ARBA00022691"/>
    </source>
</evidence>
<evidence type="ECO:0000256" key="4">
    <source>
        <dbReference type="ARBA" id="ARBA00022603"/>
    </source>
</evidence>
<dbReference type="CDD" id="cd11641">
    <property type="entry name" value="Precorrin-4_C11-MT"/>
    <property type="match status" value="1"/>
</dbReference>
<dbReference type="PROSITE" id="PS00840">
    <property type="entry name" value="SUMT_2"/>
    <property type="match status" value="1"/>
</dbReference>
<accession>A0A6H1TTZ2</accession>
<evidence type="ECO:0000256" key="3">
    <source>
        <dbReference type="ARBA" id="ARBA00022573"/>
    </source>
</evidence>
<organism evidence="10 11">
    <name type="scientific">Oxynema aestuarii AP17</name>
    <dbReference type="NCBI Taxonomy" id="2064643"/>
    <lineage>
        <taxon>Bacteria</taxon>
        <taxon>Bacillati</taxon>
        <taxon>Cyanobacteriota</taxon>
        <taxon>Cyanophyceae</taxon>
        <taxon>Oscillatoriophycideae</taxon>
        <taxon>Oscillatoriales</taxon>
        <taxon>Oscillatoriaceae</taxon>
        <taxon>Oxynema</taxon>
        <taxon>Oxynema aestuarii</taxon>
    </lineage>
</organism>
<dbReference type="InterPro" id="IPR000878">
    <property type="entry name" value="4pyrrol_Mease"/>
</dbReference>
<dbReference type="KEGG" id="oxy:HCG48_05340"/>
<dbReference type="GO" id="GO:0009236">
    <property type="term" value="P:cobalamin biosynthetic process"/>
    <property type="evidence" value="ECO:0007669"/>
    <property type="project" value="UniProtKB-UniPathway"/>
</dbReference>
<dbReference type="Proteomes" id="UP000500857">
    <property type="component" value="Chromosome"/>
</dbReference>
<comment type="pathway">
    <text evidence="1">Cofactor biosynthesis; adenosylcobalamin biosynthesis.</text>
</comment>
<dbReference type="SUPFAM" id="SSF53790">
    <property type="entry name" value="Tetrapyrrole methylase"/>
    <property type="match status" value="1"/>
</dbReference>
<dbReference type="InterPro" id="IPR014777">
    <property type="entry name" value="4pyrrole_Mease_sub1"/>
</dbReference>
<dbReference type="PROSITE" id="PS00839">
    <property type="entry name" value="SUMT_1"/>
    <property type="match status" value="1"/>
</dbReference>
<comment type="similarity">
    <text evidence="2 7">Belongs to the precorrin methyltransferase family.</text>
</comment>
<dbReference type="RefSeq" id="WP_168568219.1">
    <property type="nucleotide sequence ID" value="NZ_CP051167.1"/>
</dbReference>
<reference evidence="10 11" key="1">
    <citation type="submission" date="2020-04" db="EMBL/GenBank/DDBJ databases">
        <authorList>
            <person name="Basu S."/>
            <person name="Maruthanayagam V."/>
            <person name="Chakraborty S."/>
            <person name="Pramanik A."/>
            <person name="Mukherjee J."/>
            <person name="Brink B."/>
        </authorList>
    </citation>
    <scope>NUCLEOTIDE SEQUENCE [LARGE SCALE GENOMIC DNA]</scope>
    <source>
        <strain evidence="10 11">AP17</strain>
    </source>
</reference>
<dbReference type="InterPro" id="IPR003043">
    <property type="entry name" value="Uropor_MeTrfase_CS"/>
</dbReference>
<feature type="compositionally biased region" description="Basic and acidic residues" evidence="8">
    <location>
        <begin position="266"/>
        <end position="281"/>
    </location>
</feature>
<evidence type="ECO:0000256" key="1">
    <source>
        <dbReference type="ARBA" id="ARBA00004953"/>
    </source>
</evidence>
<dbReference type="Pfam" id="PF00590">
    <property type="entry name" value="TP_methylase"/>
    <property type="match status" value="1"/>
</dbReference>
<keyword evidence="4 7" id="KW-0489">Methyltransferase</keyword>
<dbReference type="EMBL" id="CP051167">
    <property type="protein sequence ID" value="QIZ70062.1"/>
    <property type="molecule type" value="Genomic_DNA"/>
</dbReference>
<dbReference type="NCBIfam" id="TIGR01465">
    <property type="entry name" value="cobM_cbiF"/>
    <property type="match status" value="1"/>
</dbReference>
<evidence type="ECO:0000256" key="8">
    <source>
        <dbReference type="SAM" id="MobiDB-lite"/>
    </source>
</evidence>
<feature type="domain" description="Tetrapyrrole methylase" evidence="9">
    <location>
        <begin position="21"/>
        <end position="226"/>
    </location>
</feature>
<dbReference type="InterPro" id="IPR006362">
    <property type="entry name" value="Cbl_synth_CobM/CibF"/>
</dbReference>
<dbReference type="Gene3D" id="3.30.950.10">
    <property type="entry name" value="Methyltransferase, Cobalt-precorrin-4 Transmethylase, Domain 2"/>
    <property type="match status" value="1"/>
</dbReference>
<keyword evidence="11" id="KW-1185">Reference proteome</keyword>
<evidence type="ECO:0000313" key="11">
    <source>
        <dbReference type="Proteomes" id="UP000500857"/>
    </source>
</evidence>
<keyword evidence="3" id="KW-0169">Cobalamin biosynthesis</keyword>
<keyword evidence="5 7" id="KW-0808">Transferase</keyword>
<dbReference type="InterPro" id="IPR035996">
    <property type="entry name" value="4pyrrol_Methylase_sf"/>
</dbReference>
<dbReference type="Gene3D" id="3.40.1010.10">
    <property type="entry name" value="Cobalt-precorrin-4 Transmethylase, Domain 1"/>
    <property type="match status" value="1"/>
</dbReference>
<dbReference type="PANTHER" id="PTHR45790">
    <property type="entry name" value="SIROHEME SYNTHASE-RELATED"/>
    <property type="match status" value="1"/>
</dbReference>
<protein>
    <submittedName>
        <fullName evidence="10">Precorrin-4 C(11)-methyltransferase</fullName>
        <ecNumber evidence="10">2.1.1.133</ecNumber>
    </submittedName>
</protein>
<dbReference type="AlphaFoldDB" id="A0A6H1TTZ2"/>
<evidence type="ECO:0000313" key="10">
    <source>
        <dbReference type="EMBL" id="QIZ70062.1"/>
    </source>
</evidence>
<dbReference type="GO" id="GO:0032259">
    <property type="term" value="P:methylation"/>
    <property type="evidence" value="ECO:0007669"/>
    <property type="project" value="UniProtKB-KW"/>
</dbReference>
<evidence type="ECO:0000256" key="7">
    <source>
        <dbReference type="RuleBase" id="RU003960"/>
    </source>
</evidence>
<dbReference type="GO" id="GO:0046026">
    <property type="term" value="F:precorrin-4 C11-methyltransferase activity"/>
    <property type="evidence" value="ECO:0007669"/>
    <property type="project" value="UniProtKB-EC"/>
</dbReference>
<gene>
    <name evidence="10" type="primary">cobM</name>
    <name evidence="10" type="ORF">HCG48_05340</name>
</gene>
<dbReference type="InterPro" id="IPR014776">
    <property type="entry name" value="4pyrrole_Mease_sub2"/>
</dbReference>
<sequence length="281" mass="30778">MTRTVLPSLENSSETPLAPAVYIVGAGPGDPDLLTLKAYKILSRADAIVFADSLVPRQVLEGVRPDAERIPTANKTLEQILPMMVDRVRQGKSVVRLHSGDPSLYSAIFEQMQALAEAGIAFEIIPGISAYQDAAAKLGVELTVPGLVQTIILTRISGRASSVPDTEELASLAAHRASLCLYLAARHVRSAQDKLMQHYPGDIPVAICYRLGWPDEQIIRVPLREMAQATEAAKLERTTMYVISPALAAGRSPELEQESTARSRLYHPEHTHLFRPRKEQT</sequence>
<proteinExistence type="inferred from homology"/>
<evidence type="ECO:0000256" key="5">
    <source>
        <dbReference type="ARBA" id="ARBA00022679"/>
    </source>
</evidence>
<dbReference type="InterPro" id="IPR050161">
    <property type="entry name" value="Siro_Cobalamin_biosynth"/>
</dbReference>
<dbReference type="UniPathway" id="UPA00148"/>
<feature type="region of interest" description="Disordered" evidence="8">
    <location>
        <begin position="252"/>
        <end position="281"/>
    </location>
</feature>
<keyword evidence="6" id="KW-0949">S-adenosyl-L-methionine</keyword>
<dbReference type="EC" id="2.1.1.133" evidence="10"/>